<evidence type="ECO:0000256" key="4">
    <source>
        <dbReference type="NCBIfam" id="TIGR02018"/>
    </source>
</evidence>
<name>A0A8J2U3E7_9GAMM</name>
<dbReference type="AlphaFoldDB" id="A0A8J2U3E7"/>
<comment type="caution">
    <text evidence="6">The sequence shown here is derived from an EMBL/GenBank/DDBJ whole genome shotgun (WGS) entry which is preliminary data.</text>
</comment>
<dbReference type="SUPFAM" id="SSF64288">
    <property type="entry name" value="Chorismate lyase-like"/>
    <property type="match status" value="1"/>
</dbReference>
<dbReference type="Gene3D" id="3.40.1410.10">
    <property type="entry name" value="Chorismate lyase-like"/>
    <property type="match status" value="1"/>
</dbReference>
<evidence type="ECO:0000259" key="5">
    <source>
        <dbReference type="PROSITE" id="PS50949"/>
    </source>
</evidence>
<evidence type="ECO:0000313" key="6">
    <source>
        <dbReference type="EMBL" id="GGA69835.1"/>
    </source>
</evidence>
<dbReference type="GO" id="GO:0006547">
    <property type="term" value="P:L-histidine metabolic process"/>
    <property type="evidence" value="ECO:0007669"/>
    <property type="project" value="UniProtKB-UniRule"/>
</dbReference>
<dbReference type="InterPro" id="IPR011663">
    <property type="entry name" value="UTRA"/>
</dbReference>
<protein>
    <recommendedName>
        <fullName evidence="4">Histidine utilization repressor</fullName>
    </recommendedName>
</protein>
<dbReference type="SUPFAM" id="SSF46785">
    <property type="entry name" value="Winged helix' DNA-binding domain"/>
    <property type="match status" value="1"/>
</dbReference>
<dbReference type="SMART" id="SM00866">
    <property type="entry name" value="UTRA"/>
    <property type="match status" value="1"/>
</dbReference>
<dbReference type="InterPro" id="IPR010248">
    <property type="entry name" value="His_ut_repres"/>
</dbReference>
<dbReference type="InterPro" id="IPR050679">
    <property type="entry name" value="Bact_HTH_transcr_reg"/>
</dbReference>
<dbReference type="NCBIfam" id="TIGR02018">
    <property type="entry name" value="his_ut_repres"/>
    <property type="match status" value="1"/>
</dbReference>
<sequence>MPAAKYHSIKQFLFNEIASGRWPEHHRVPSENELATQFKVSRMTARRALQELADEGVLLRTKGLGSFVAPFKNQSSLVQVQNIEQEITQRGQKHRTELITLESRESDQEVSIALSLPIGSPVFFAAIVHYQDELPIQLEARYVNARLVPGFIEQDFSTTTPHEYLSQILPLTEADQLVEAVLADRQTLHYLKLNPPQACLQLTCRSWTALGVVSYTRLTHPGQHFRLGSQTKAN</sequence>
<organism evidence="6 7">
    <name type="scientific">Neiella marina</name>
    <dbReference type="NCBI Taxonomy" id="508461"/>
    <lineage>
        <taxon>Bacteria</taxon>
        <taxon>Pseudomonadati</taxon>
        <taxon>Pseudomonadota</taxon>
        <taxon>Gammaproteobacteria</taxon>
        <taxon>Alteromonadales</taxon>
        <taxon>Echinimonadaceae</taxon>
        <taxon>Neiella</taxon>
    </lineage>
</organism>
<dbReference type="OrthoDB" id="9808698at2"/>
<keyword evidence="1" id="KW-0805">Transcription regulation</keyword>
<dbReference type="EMBL" id="BMDX01000003">
    <property type="protein sequence ID" value="GGA69835.1"/>
    <property type="molecule type" value="Genomic_DNA"/>
</dbReference>
<dbReference type="Pfam" id="PF00392">
    <property type="entry name" value="GntR"/>
    <property type="match status" value="1"/>
</dbReference>
<keyword evidence="2" id="KW-0238">DNA-binding</keyword>
<evidence type="ECO:0000313" key="7">
    <source>
        <dbReference type="Proteomes" id="UP000619743"/>
    </source>
</evidence>
<evidence type="ECO:0000256" key="3">
    <source>
        <dbReference type="ARBA" id="ARBA00023163"/>
    </source>
</evidence>
<dbReference type="Gene3D" id="1.10.10.10">
    <property type="entry name" value="Winged helix-like DNA-binding domain superfamily/Winged helix DNA-binding domain"/>
    <property type="match status" value="1"/>
</dbReference>
<keyword evidence="7" id="KW-1185">Reference proteome</keyword>
<dbReference type="FunFam" id="1.10.10.10:FF:000079">
    <property type="entry name" value="GntR family transcriptional regulator"/>
    <property type="match status" value="1"/>
</dbReference>
<dbReference type="PANTHER" id="PTHR44846:SF16">
    <property type="entry name" value="TRANSCRIPTIONAL REGULATOR PHNF-RELATED"/>
    <property type="match status" value="1"/>
</dbReference>
<dbReference type="PRINTS" id="PR00035">
    <property type="entry name" value="HTHGNTR"/>
</dbReference>
<dbReference type="RefSeq" id="WP_087504784.1">
    <property type="nucleotide sequence ID" value="NZ_BMDX01000003.1"/>
</dbReference>
<keyword evidence="3" id="KW-0804">Transcription</keyword>
<feature type="domain" description="HTH gntR-type" evidence="5">
    <location>
        <begin position="3"/>
        <end position="71"/>
    </location>
</feature>
<dbReference type="Pfam" id="PF07702">
    <property type="entry name" value="UTRA"/>
    <property type="match status" value="1"/>
</dbReference>
<dbReference type="PANTHER" id="PTHR44846">
    <property type="entry name" value="MANNOSYL-D-GLYCERATE TRANSPORT/METABOLISM SYSTEM REPRESSOR MNGR-RELATED"/>
    <property type="match status" value="1"/>
</dbReference>
<dbReference type="InterPro" id="IPR000524">
    <property type="entry name" value="Tscrpt_reg_HTH_GntR"/>
</dbReference>
<gene>
    <name evidence="6" type="primary">hutC</name>
    <name evidence="6" type="ORF">GCM10011369_09380</name>
</gene>
<dbReference type="CDD" id="cd07377">
    <property type="entry name" value="WHTH_GntR"/>
    <property type="match status" value="1"/>
</dbReference>
<dbReference type="InterPro" id="IPR028978">
    <property type="entry name" value="Chorismate_lyase_/UTRA_dom_sf"/>
</dbReference>
<reference evidence="7" key="1">
    <citation type="journal article" date="2019" name="Int. J. Syst. Evol. Microbiol.">
        <title>The Global Catalogue of Microorganisms (GCM) 10K type strain sequencing project: providing services to taxonomists for standard genome sequencing and annotation.</title>
        <authorList>
            <consortium name="The Broad Institute Genomics Platform"/>
            <consortium name="The Broad Institute Genome Sequencing Center for Infectious Disease"/>
            <person name="Wu L."/>
            <person name="Ma J."/>
        </authorList>
    </citation>
    <scope>NUCLEOTIDE SEQUENCE [LARGE SCALE GENOMIC DNA]</scope>
    <source>
        <strain evidence="7">CGMCC 1.10130</strain>
    </source>
</reference>
<dbReference type="PROSITE" id="PS50949">
    <property type="entry name" value="HTH_GNTR"/>
    <property type="match status" value="1"/>
</dbReference>
<proteinExistence type="predicted"/>
<dbReference type="GO" id="GO:0045892">
    <property type="term" value="P:negative regulation of DNA-templated transcription"/>
    <property type="evidence" value="ECO:0007669"/>
    <property type="project" value="UniProtKB-UniRule"/>
</dbReference>
<dbReference type="GO" id="GO:0003677">
    <property type="term" value="F:DNA binding"/>
    <property type="evidence" value="ECO:0007669"/>
    <property type="project" value="UniProtKB-UniRule"/>
</dbReference>
<evidence type="ECO:0000256" key="2">
    <source>
        <dbReference type="ARBA" id="ARBA00023125"/>
    </source>
</evidence>
<dbReference type="Proteomes" id="UP000619743">
    <property type="component" value="Unassembled WGS sequence"/>
</dbReference>
<evidence type="ECO:0000256" key="1">
    <source>
        <dbReference type="ARBA" id="ARBA00023015"/>
    </source>
</evidence>
<accession>A0A8J2U3E7</accession>
<dbReference type="InterPro" id="IPR036388">
    <property type="entry name" value="WH-like_DNA-bd_sf"/>
</dbReference>
<dbReference type="SMART" id="SM00345">
    <property type="entry name" value="HTH_GNTR"/>
    <property type="match status" value="1"/>
</dbReference>
<dbReference type="InterPro" id="IPR036390">
    <property type="entry name" value="WH_DNA-bd_sf"/>
</dbReference>
<dbReference type="GO" id="GO:0003700">
    <property type="term" value="F:DNA-binding transcription factor activity"/>
    <property type="evidence" value="ECO:0007669"/>
    <property type="project" value="UniProtKB-UniRule"/>
</dbReference>